<protein>
    <submittedName>
        <fullName evidence="1">Uncharacterized protein</fullName>
    </submittedName>
</protein>
<proteinExistence type="predicted"/>
<accession>A0A3M7QXR0</accession>
<gene>
    <name evidence="1" type="ORF">BpHYR1_021767</name>
</gene>
<dbReference type="EMBL" id="REGN01004899">
    <property type="protein sequence ID" value="RNA15725.1"/>
    <property type="molecule type" value="Genomic_DNA"/>
</dbReference>
<evidence type="ECO:0000313" key="2">
    <source>
        <dbReference type="Proteomes" id="UP000276133"/>
    </source>
</evidence>
<dbReference type="Proteomes" id="UP000276133">
    <property type="component" value="Unassembled WGS sequence"/>
</dbReference>
<sequence>MRLITDWTGNNILGIRLFELLEGLLKIKTLRVIFDIFKEYVSNITIRNEVFEIGKIKTQKGEQTKNGEQTVIKKTEIKFYNESMRANICILQSFEKKKISANIKENKD</sequence>
<dbReference type="AlphaFoldDB" id="A0A3M7QXR0"/>
<keyword evidence="2" id="KW-1185">Reference proteome</keyword>
<organism evidence="1 2">
    <name type="scientific">Brachionus plicatilis</name>
    <name type="common">Marine rotifer</name>
    <name type="synonym">Brachionus muelleri</name>
    <dbReference type="NCBI Taxonomy" id="10195"/>
    <lineage>
        <taxon>Eukaryota</taxon>
        <taxon>Metazoa</taxon>
        <taxon>Spiralia</taxon>
        <taxon>Gnathifera</taxon>
        <taxon>Rotifera</taxon>
        <taxon>Eurotatoria</taxon>
        <taxon>Monogononta</taxon>
        <taxon>Pseudotrocha</taxon>
        <taxon>Ploima</taxon>
        <taxon>Brachionidae</taxon>
        <taxon>Brachionus</taxon>
    </lineage>
</organism>
<name>A0A3M7QXR0_BRAPC</name>
<evidence type="ECO:0000313" key="1">
    <source>
        <dbReference type="EMBL" id="RNA15725.1"/>
    </source>
</evidence>
<reference evidence="1 2" key="1">
    <citation type="journal article" date="2018" name="Sci. Rep.">
        <title>Genomic signatures of local adaptation to the degree of environmental predictability in rotifers.</title>
        <authorList>
            <person name="Franch-Gras L."/>
            <person name="Hahn C."/>
            <person name="Garcia-Roger E.M."/>
            <person name="Carmona M.J."/>
            <person name="Serra M."/>
            <person name="Gomez A."/>
        </authorList>
    </citation>
    <scope>NUCLEOTIDE SEQUENCE [LARGE SCALE GENOMIC DNA]</scope>
    <source>
        <strain evidence="1">HYR1</strain>
    </source>
</reference>
<comment type="caution">
    <text evidence="1">The sequence shown here is derived from an EMBL/GenBank/DDBJ whole genome shotgun (WGS) entry which is preliminary data.</text>
</comment>